<evidence type="ECO:0000313" key="2">
    <source>
        <dbReference type="Proteomes" id="UP001341840"/>
    </source>
</evidence>
<gene>
    <name evidence="1" type="ORF">PIB30_082730</name>
</gene>
<organism evidence="1 2">
    <name type="scientific">Stylosanthes scabra</name>
    <dbReference type="NCBI Taxonomy" id="79078"/>
    <lineage>
        <taxon>Eukaryota</taxon>
        <taxon>Viridiplantae</taxon>
        <taxon>Streptophyta</taxon>
        <taxon>Embryophyta</taxon>
        <taxon>Tracheophyta</taxon>
        <taxon>Spermatophyta</taxon>
        <taxon>Magnoliopsida</taxon>
        <taxon>eudicotyledons</taxon>
        <taxon>Gunneridae</taxon>
        <taxon>Pentapetalae</taxon>
        <taxon>rosids</taxon>
        <taxon>fabids</taxon>
        <taxon>Fabales</taxon>
        <taxon>Fabaceae</taxon>
        <taxon>Papilionoideae</taxon>
        <taxon>50 kb inversion clade</taxon>
        <taxon>dalbergioids sensu lato</taxon>
        <taxon>Dalbergieae</taxon>
        <taxon>Pterocarpus clade</taxon>
        <taxon>Stylosanthes</taxon>
    </lineage>
</organism>
<accession>A0ABU6UUE5</accession>
<comment type="caution">
    <text evidence="1">The sequence shown here is derived from an EMBL/GenBank/DDBJ whole genome shotgun (WGS) entry which is preliminary data.</text>
</comment>
<evidence type="ECO:0000313" key="1">
    <source>
        <dbReference type="EMBL" id="MED6163721.1"/>
    </source>
</evidence>
<dbReference type="EMBL" id="JASCZI010122111">
    <property type="protein sequence ID" value="MED6163721.1"/>
    <property type="molecule type" value="Genomic_DNA"/>
</dbReference>
<dbReference type="Proteomes" id="UP001341840">
    <property type="component" value="Unassembled WGS sequence"/>
</dbReference>
<protein>
    <recommendedName>
        <fullName evidence="3">RNase H type-1 domain-containing protein</fullName>
    </recommendedName>
</protein>
<keyword evidence="2" id="KW-1185">Reference proteome</keyword>
<proteinExistence type="predicted"/>
<reference evidence="1 2" key="1">
    <citation type="journal article" date="2023" name="Plants (Basel)">
        <title>Bridging the Gap: Combining Genomics and Transcriptomics Approaches to Understand Stylosanthes scabra, an Orphan Legume from the Brazilian Caatinga.</title>
        <authorList>
            <person name="Ferreira-Neto J.R.C."/>
            <person name="da Silva M.D."/>
            <person name="Binneck E."/>
            <person name="de Melo N.F."/>
            <person name="da Silva R.H."/>
            <person name="de Melo A.L.T.M."/>
            <person name="Pandolfi V."/>
            <person name="Bustamante F.O."/>
            <person name="Brasileiro-Vidal A.C."/>
            <person name="Benko-Iseppon A.M."/>
        </authorList>
    </citation>
    <scope>NUCLEOTIDE SEQUENCE [LARGE SCALE GENOMIC DNA]</scope>
    <source>
        <tissue evidence="1">Leaves</tissue>
    </source>
</reference>
<evidence type="ECO:0008006" key="3">
    <source>
        <dbReference type="Google" id="ProtNLM"/>
    </source>
</evidence>
<name>A0ABU6UUE5_9FABA</name>
<sequence>MSSDEIQKYKVGGYVTLEEREIKCWFGEVIRVKEQGEKYIEGLEIGLQFMLEELNAIKDEITIVVDRKDIVRWLNNEKHTNWQLRFVRNKVMNVAKLFSGINVIFRQVNKFRTRRQWETRSQDTDECWRHWEF</sequence>